<reference evidence="1" key="1">
    <citation type="journal article" date="2019" name="bioRxiv">
        <title>The Genome of the Zebra Mussel, Dreissena polymorpha: A Resource for Invasive Species Research.</title>
        <authorList>
            <person name="McCartney M.A."/>
            <person name="Auch B."/>
            <person name="Kono T."/>
            <person name="Mallez S."/>
            <person name="Zhang Y."/>
            <person name="Obille A."/>
            <person name="Becker A."/>
            <person name="Abrahante J.E."/>
            <person name="Garbe J."/>
            <person name="Badalamenti J.P."/>
            <person name="Herman A."/>
            <person name="Mangelson H."/>
            <person name="Liachko I."/>
            <person name="Sullivan S."/>
            <person name="Sone E.D."/>
            <person name="Koren S."/>
            <person name="Silverstein K.A.T."/>
            <person name="Beckman K.B."/>
            <person name="Gohl D.M."/>
        </authorList>
    </citation>
    <scope>NUCLEOTIDE SEQUENCE</scope>
    <source>
        <strain evidence="1">Duluth1</strain>
        <tissue evidence="1">Whole animal</tissue>
    </source>
</reference>
<dbReference type="EMBL" id="JAIWYP010000011">
    <property type="protein sequence ID" value="KAH3739947.1"/>
    <property type="molecule type" value="Genomic_DNA"/>
</dbReference>
<protein>
    <submittedName>
        <fullName evidence="1">Uncharacterized protein</fullName>
    </submittedName>
</protein>
<dbReference type="Proteomes" id="UP000828390">
    <property type="component" value="Unassembled WGS sequence"/>
</dbReference>
<keyword evidence="2" id="KW-1185">Reference proteome</keyword>
<sequence>MPRRAAACLGEQTRRLGDQMVDAESTPRIIDVVKLRGSRNLLVLRELYCTKMVTCAFYLIGGICHRKKIYKRLYPGLSAPVSLPISQPLDFGL</sequence>
<accession>A0A9D4D888</accession>
<name>A0A9D4D888_DREPO</name>
<dbReference type="AlphaFoldDB" id="A0A9D4D888"/>
<organism evidence="1 2">
    <name type="scientific">Dreissena polymorpha</name>
    <name type="common">Zebra mussel</name>
    <name type="synonym">Mytilus polymorpha</name>
    <dbReference type="NCBI Taxonomy" id="45954"/>
    <lineage>
        <taxon>Eukaryota</taxon>
        <taxon>Metazoa</taxon>
        <taxon>Spiralia</taxon>
        <taxon>Lophotrochozoa</taxon>
        <taxon>Mollusca</taxon>
        <taxon>Bivalvia</taxon>
        <taxon>Autobranchia</taxon>
        <taxon>Heteroconchia</taxon>
        <taxon>Euheterodonta</taxon>
        <taxon>Imparidentia</taxon>
        <taxon>Neoheterodontei</taxon>
        <taxon>Myida</taxon>
        <taxon>Dreissenoidea</taxon>
        <taxon>Dreissenidae</taxon>
        <taxon>Dreissena</taxon>
    </lineage>
</organism>
<comment type="caution">
    <text evidence="1">The sequence shown here is derived from an EMBL/GenBank/DDBJ whole genome shotgun (WGS) entry which is preliminary data.</text>
</comment>
<proteinExistence type="predicted"/>
<gene>
    <name evidence="1" type="ORF">DPMN_046639</name>
</gene>
<evidence type="ECO:0000313" key="1">
    <source>
        <dbReference type="EMBL" id="KAH3739947.1"/>
    </source>
</evidence>
<evidence type="ECO:0000313" key="2">
    <source>
        <dbReference type="Proteomes" id="UP000828390"/>
    </source>
</evidence>
<reference evidence="1" key="2">
    <citation type="submission" date="2020-11" db="EMBL/GenBank/DDBJ databases">
        <authorList>
            <person name="McCartney M.A."/>
            <person name="Auch B."/>
            <person name="Kono T."/>
            <person name="Mallez S."/>
            <person name="Becker A."/>
            <person name="Gohl D.M."/>
            <person name="Silverstein K.A.T."/>
            <person name="Koren S."/>
            <person name="Bechman K.B."/>
            <person name="Herman A."/>
            <person name="Abrahante J.E."/>
            <person name="Garbe J."/>
        </authorList>
    </citation>
    <scope>NUCLEOTIDE SEQUENCE</scope>
    <source>
        <strain evidence="1">Duluth1</strain>
        <tissue evidence="1">Whole animal</tissue>
    </source>
</reference>